<evidence type="ECO:0000313" key="1">
    <source>
        <dbReference type="EMBL" id="RCK69065.1"/>
    </source>
</evidence>
<dbReference type="EMBL" id="QOUI01000007">
    <property type="protein sequence ID" value="RCK69065.1"/>
    <property type="molecule type" value="Genomic_DNA"/>
</dbReference>
<name>A0A367YT40_9ACTN</name>
<protein>
    <recommendedName>
        <fullName evidence="3">Lipoprotein</fullName>
    </recommendedName>
</protein>
<keyword evidence="2" id="KW-1185">Reference proteome</keyword>
<dbReference type="PROSITE" id="PS51257">
    <property type="entry name" value="PROKAR_LIPOPROTEIN"/>
    <property type="match status" value="1"/>
</dbReference>
<evidence type="ECO:0008006" key="3">
    <source>
        <dbReference type="Google" id="ProtNLM"/>
    </source>
</evidence>
<evidence type="ECO:0000313" key="2">
    <source>
        <dbReference type="Proteomes" id="UP000252770"/>
    </source>
</evidence>
<comment type="caution">
    <text evidence="1">The sequence shown here is derived from an EMBL/GenBank/DDBJ whole genome shotgun (WGS) entry which is preliminary data.</text>
</comment>
<reference evidence="1 2" key="1">
    <citation type="submission" date="2018-07" db="EMBL/GenBank/DDBJ databases">
        <title>Desertimonas flava gen. nov. sp. nov.</title>
        <authorList>
            <person name="Liu S."/>
        </authorList>
    </citation>
    <scope>NUCLEOTIDE SEQUENCE [LARGE SCALE GENOMIC DNA]</scope>
    <source>
        <strain evidence="1 2">16Sb5-5</strain>
    </source>
</reference>
<sequence length="172" mass="18562">MRWSALLLCLGVLGLTACTDPEDARYVREETGRLSVDRPAAWATPIEVQEPWTAGFQQGPDSVEQIQLSGLLGEYATASEAASTLIGQAQLAPGLDGFEVVEIREVSIEGATTGQLTRFTVDSPDGGQVSGTWVVAARYPYPQAVAVSILTPVHDPELERRVLESMELHPEQ</sequence>
<organism evidence="1 2">
    <name type="scientific">Desertihabitans brevis</name>
    <dbReference type="NCBI Taxonomy" id="2268447"/>
    <lineage>
        <taxon>Bacteria</taxon>
        <taxon>Bacillati</taxon>
        <taxon>Actinomycetota</taxon>
        <taxon>Actinomycetes</taxon>
        <taxon>Propionibacteriales</taxon>
        <taxon>Propionibacteriaceae</taxon>
        <taxon>Desertihabitans</taxon>
    </lineage>
</organism>
<accession>A0A367YT40</accession>
<proteinExistence type="predicted"/>
<dbReference type="AlphaFoldDB" id="A0A367YT40"/>
<dbReference type="Proteomes" id="UP000252770">
    <property type="component" value="Unassembled WGS sequence"/>
</dbReference>
<gene>
    <name evidence="1" type="ORF">DT076_11960</name>
</gene>